<protein>
    <submittedName>
        <fullName evidence="1">Uncharacterized protein</fullName>
    </submittedName>
</protein>
<name>A0A6C2UJV4_9BACT</name>
<dbReference type="AlphaFoldDB" id="A0A6C2UJV4"/>
<dbReference type="Proteomes" id="UP000346198">
    <property type="component" value="Unassembled WGS sequence"/>
</dbReference>
<dbReference type="EMBL" id="CAAHFH010000001">
    <property type="protein sequence ID" value="VGO19691.1"/>
    <property type="molecule type" value="Genomic_DNA"/>
</dbReference>
<proteinExistence type="predicted"/>
<dbReference type="SUPFAM" id="SSF50494">
    <property type="entry name" value="Trypsin-like serine proteases"/>
    <property type="match status" value="1"/>
</dbReference>
<dbReference type="InterPro" id="IPR043504">
    <property type="entry name" value="Peptidase_S1_PA_chymotrypsin"/>
</dbReference>
<keyword evidence="2" id="KW-1185">Reference proteome</keyword>
<reference evidence="1 2" key="1">
    <citation type="submission" date="2019-04" db="EMBL/GenBank/DDBJ databases">
        <authorList>
            <person name="Van Vliet M D."/>
        </authorList>
    </citation>
    <scope>NUCLEOTIDE SEQUENCE [LARGE SCALE GENOMIC DNA]</scope>
    <source>
        <strain evidence="1 2">F21</strain>
    </source>
</reference>
<evidence type="ECO:0000313" key="1">
    <source>
        <dbReference type="EMBL" id="VGO19691.1"/>
    </source>
</evidence>
<accession>A0A6C2UJV4</accession>
<organism evidence="1 2">
    <name type="scientific">Pontiella sulfatireligans</name>
    <dbReference type="NCBI Taxonomy" id="2750658"/>
    <lineage>
        <taxon>Bacteria</taxon>
        <taxon>Pseudomonadati</taxon>
        <taxon>Kiritimatiellota</taxon>
        <taxon>Kiritimatiellia</taxon>
        <taxon>Kiritimatiellales</taxon>
        <taxon>Pontiellaceae</taxon>
        <taxon>Pontiella</taxon>
    </lineage>
</organism>
<dbReference type="Gene3D" id="2.40.10.10">
    <property type="entry name" value="Trypsin-like serine proteases"/>
    <property type="match status" value="2"/>
</dbReference>
<sequence>MQRSEFKKPEWRHGLALALVGASLAQARADEGARAQFTYAADDVASNLVVIECESKSKKSTGCGFVALMEGKPYLVTNQHIILGADKIGFVSPSGRVIKPRSVELSASRDIARMALAEGDGFALSSDWPIGAPIGVFGGGKDKKKTSELYGEISGIGADRIEVSANFAEDNSGSPVLNLNQEVVAIASHVRESSNHAMKKGTKFENKTRRFCYRLDGVGWIPVSWKSYNQKYGVAYHESRELLDSVIEILNSWADGPLEQVRFEDQPYPALTNWVRSHNQVVSKSNDGFERKFYAEYSESTQKLAEVCRSQARKIRMLSKQRDPTAFLLYEFDMQAGTFEYVAKIIDRYSTTVY</sequence>
<dbReference type="Pfam" id="PF13365">
    <property type="entry name" value="Trypsin_2"/>
    <property type="match status" value="1"/>
</dbReference>
<evidence type="ECO:0000313" key="2">
    <source>
        <dbReference type="Proteomes" id="UP000346198"/>
    </source>
</evidence>
<gene>
    <name evidence="1" type="ORF">SCARR_01750</name>
</gene>
<dbReference type="InterPro" id="IPR009003">
    <property type="entry name" value="Peptidase_S1_PA"/>
</dbReference>